<comment type="caution">
    <text evidence="1">The sequence shown here is derived from an EMBL/GenBank/DDBJ whole genome shotgun (WGS) entry which is preliminary data.</text>
</comment>
<organism evidence="1 2">
    <name type="scientific">Choristoneura fumiferana</name>
    <name type="common">Spruce budworm moth</name>
    <name type="synonym">Archips fumiferana</name>
    <dbReference type="NCBI Taxonomy" id="7141"/>
    <lineage>
        <taxon>Eukaryota</taxon>
        <taxon>Metazoa</taxon>
        <taxon>Ecdysozoa</taxon>
        <taxon>Arthropoda</taxon>
        <taxon>Hexapoda</taxon>
        <taxon>Insecta</taxon>
        <taxon>Pterygota</taxon>
        <taxon>Neoptera</taxon>
        <taxon>Endopterygota</taxon>
        <taxon>Lepidoptera</taxon>
        <taxon>Glossata</taxon>
        <taxon>Ditrysia</taxon>
        <taxon>Tortricoidea</taxon>
        <taxon>Tortricidae</taxon>
        <taxon>Tortricinae</taxon>
        <taxon>Choristoneura</taxon>
    </lineage>
</organism>
<reference evidence="1 2" key="1">
    <citation type="journal article" date="2022" name="Genome Biol. Evol.">
        <title>The Spruce Budworm Genome: Reconstructing the Evolutionary History of Antifreeze Proteins.</title>
        <authorList>
            <person name="Beliveau C."/>
            <person name="Gagne P."/>
            <person name="Picq S."/>
            <person name="Vernygora O."/>
            <person name="Keeling C.I."/>
            <person name="Pinkney K."/>
            <person name="Doucet D."/>
            <person name="Wen F."/>
            <person name="Johnston J.S."/>
            <person name="Maaroufi H."/>
            <person name="Boyle B."/>
            <person name="Laroche J."/>
            <person name="Dewar K."/>
            <person name="Juretic N."/>
            <person name="Blackburn G."/>
            <person name="Nisole A."/>
            <person name="Brunet B."/>
            <person name="Brandao M."/>
            <person name="Lumley L."/>
            <person name="Duan J."/>
            <person name="Quan G."/>
            <person name="Lucarotti C.J."/>
            <person name="Roe A.D."/>
            <person name="Sperling F.A.H."/>
            <person name="Levesque R.C."/>
            <person name="Cusson M."/>
        </authorList>
    </citation>
    <scope>NUCLEOTIDE SEQUENCE [LARGE SCALE GENOMIC DNA]</scope>
    <source>
        <strain evidence="1">Glfc:IPQL:Cfum</strain>
    </source>
</reference>
<dbReference type="EMBL" id="CM046123">
    <property type="protein sequence ID" value="KAI8439758.1"/>
    <property type="molecule type" value="Genomic_DNA"/>
</dbReference>
<evidence type="ECO:0000313" key="2">
    <source>
        <dbReference type="Proteomes" id="UP001064048"/>
    </source>
</evidence>
<protein>
    <submittedName>
        <fullName evidence="1">Uncharacterized protein</fullName>
    </submittedName>
</protein>
<proteinExistence type="predicted"/>
<sequence length="93" mass="10616">MSKAGVPPEICKECVFHEPIEEKFPCRPRGHGKELSLSENVCKAKVRLKPKGKLKKDDDIVQEIIKPEEILRTQDKDTVTDSIITAEKLFKQE</sequence>
<keyword evidence="2" id="KW-1185">Reference proteome</keyword>
<gene>
    <name evidence="1" type="ORF">MSG28_013445</name>
</gene>
<accession>A0ACC0KTE1</accession>
<evidence type="ECO:0000313" key="1">
    <source>
        <dbReference type="EMBL" id="KAI8439758.1"/>
    </source>
</evidence>
<name>A0ACC0KTE1_CHOFU</name>
<dbReference type="Proteomes" id="UP001064048">
    <property type="component" value="Chromosome 23"/>
</dbReference>